<evidence type="ECO:0000256" key="1">
    <source>
        <dbReference type="SAM" id="MobiDB-lite"/>
    </source>
</evidence>
<organism evidence="3">
    <name type="scientific">marine metagenome</name>
    <dbReference type="NCBI Taxonomy" id="408172"/>
    <lineage>
        <taxon>unclassified sequences</taxon>
        <taxon>metagenomes</taxon>
        <taxon>ecological metagenomes</taxon>
    </lineage>
</organism>
<gene>
    <name evidence="3" type="ORF">METZ01_LOCUS168499</name>
</gene>
<reference evidence="3" key="1">
    <citation type="submission" date="2018-05" db="EMBL/GenBank/DDBJ databases">
        <authorList>
            <person name="Lanie J.A."/>
            <person name="Ng W.-L."/>
            <person name="Kazmierczak K.M."/>
            <person name="Andrzejewski T.M."/>
            <person name="Davidsen T.M."/>
            <person name="Wayne K.J."/>
            <person name="Tettelin H."/>
            <person name="Glass J.I."/>
            <person name="Rusch D."/>
            <person name="Podicherti R."/>
            <person name="Tsui H.-C.T."/>
            <person name="Winkler M.E."/>
        </authorList>
    </citation>
    <scope>NUCLEOTIDE SEQUENCE</scope>
</reference>
<proteinExistence type="predicted"/>
<feature type="transmembrane region" description="Helical" evidence="2">
    <location>
        <begin position="49"/>
        <end position="67"/>
    </location>
</feature>
<sequence>MSGEQLTAKESINTSEVQLSKNSNTASRVNINDLLLKVRQEQEKEKTENYIFLGLICAVITVTGVIASL</sequence>
<dbReference type="AlphaFoldDB" id="A0A382BPG1"/>
<evidence type="ECO:0000256" key="2">
    <source>
        <dbReference type="SAM" id="Phobius"/>
    </source>
</evidence>
<keyword evidence="2" id="KW-0472">Membrane</keyword>
<evidence type="ECO:0000313" key="3">
    <source>
        <dbReference type="EMBL" id="SVB15645.1"/>
    </source>
</evidence>
<dbReference type="EMBL" id="UINC01030748">
    <property type="protein sequence ID" value="SVB15645.1"/>
    <property type="molecule type" value="Genomic_DNA"/>
</dbReference>
<name>A0A382BPG1_9ZZZZ</name>
<protein>
    <submittedName>
        <fullName evidence="3">Uncharacterized protein</fullName>
    </submittedName>
</protein>
<feature type="region of interest" description="Disordered" evidence="1">
    <location>
        <begin position="1"/>
        <end position="22"/>
    </location>
</feature>
<keyword evidence="2" id="KW-0812">Transmembrane</keyword>
<keyword evidence="2" id="KW-1133">Transmembrane helix</keyword>
<accession>A0A382BPG1</accession>